<accession>A0A8D8ZEA4</accession>
<dbReference type="EMBL" id="HBUF01507208">
    <property type="protein sequence ID" value="CAG6745940.1"/>
    <property type="molecule type" value="Transcribed_RNA"/>
</dbReference>
<dbReference type="AlphaFoldDB" id="A0A8D8ZEA4"/>
<evidence type="ECO:0000313" key="1">
    <source>
        <dbReference type="EMBL" id="CAG6745940.1"/>
    </source>
</evidence>
<proteinExistence type="predicted"/>
<name>A0A8D8ZEA4_9HEMI</name>
<organism evidence="1">
    <name type="scientific">Cacopsylla melanoneura</name>
    <dbReference type="NCBI Taxonomy" id="428564"/>
    <lineage>
        <taxon>Eukaryota</taxon>
        <taxon>Metazoa</taxon>
        <taxon>Ecdysozoa</taxon>
        <taxon>Arthropoda</taxon>
        <taxon>Hexapoda</taxon>
        <taxon>Insecta</taxon>
        <taxon>Pterygota</taxon>
        <taxon>Neoptera</taxon>
        <taxon>Paraneoptera</taxon>
        <taxon>Hemiptera</taxon>
        <taxon>Sternorrhyncha</taxon>
        <taxon>Psylloidea</taxon>
        <taxon>Psyllidae</taxon>
        <taxon>Psyllinae</taxon>
        <taxon>Cacopsylla</taxon>
    </lineage>
</organism>
<reference evidence="1" key="1">
    <citation type="submission" date="2021-05" db="EMBL/GenBank/DDBJ databases">
        <authorList>
            <person name="Alioto T."/>
            <person name="Alioto T."/>
            <person name="Gomez Garrido J."/>
        </authorList>
    </citation>
    <scope>NUCLEOTIDE SEQUENCE</scope>
</reference>
<sequence>MLTQIGRLFDLELFFENRSHMFLLLFLFFLHLRVQQYSSRSQEGSFCPVVLHLQHIVGGLPHLPGISLHLHFMHSLLQRLDFLLDDSRQQGSTTKPIILGEQHF</sequence>
<protein>
    <submittedName>
        <fullName evidence="1">Uncharacterized protein</fullName>
    </submittedName>
</protein>